<sequence>DGSTWTVSEDWETETGLINDILLTSMIYEQTVKSLLERFTNKPIFLEVIESIAQVNSNKPLRDRKRAHHRASEYLIENGKLWRLRRGTTVRAQSRTECVTQEEAEQMATTQHEQMGHWGRDTIKIALMD</sequence>
<dbReference type="EMBL" id="JABBWM010000010">
    <property type="protein sequence ID" value="KAG2114290.1"/>
    <property type="molecule type" value="Genomic_DNA"/>
</dbReference>
<organism evidence="1 2">
    <name type="scientific">Suillus discolor</name>
    <dbReference type="NCBI Taxonomy" id="1912936"/>
    <lineage>
        <taxon>Eukaryota</taxon>
        <taxon>Fungi</taxon>
        <taxon>Dikarya</taxon>
        <taxon>Basidiomycota</taxon>
        <taxon>Agaricomycotina</taxon>
        <taxon>Agaricomycetes</taxon>
        <taxon>Agaricomycetidae</taxon>
        <taxon>Boletales</taxon>
        <taxon>Suillineae</taxon>
        <taxon>Suillaceae</taxon>
        <taxon>Suillus</taxon>
    </lineage>
</organism>
<dbReference type="RefSeq" id="XP_041296403.1">
    <property type="nucleotide sequence ID" value="XM_041430998.1"/>
</dbReference>
<reference evidence="1" key="1">
    <citation type="journal article" date="2020" name="New Phytol.">
        <title>Comparative genomics reveals dynamic genome evolution in host specialist ectomycorrhizal fungi.</title>
        <authorList>
            <person name="Lofgren L.A."/>
            <person name="Nguyen N.H."/>
            <person name="Vilgalys R."/>
            <person name="Ruytinx J."/>
            <person name="Liao H.L."/>
            <person name="Branco S."/>
            <person name="Kuo A."/>
            <person name="LaButti K."/>
            <person name="Lipzen A."/>
            <person name="Andreopoulos W."/>
            <person name="Pangilinan J."/>
            <person name="Riley R."/>
            <person name="Hundley H."/>
            <person name="Na H."/>
            <person name="Barry K."/>
            <person name="Grigoriev I.V."/>
            <person name="Stajich J.E."/>
            <person name="Kennedy P.G."/>
        </authorList>
    </citation>
    <scope>NUCLEOTIDE SEQUENCE</scope>
    <source>
        <strain evidence="1">FC423</strain>
    </source>
</reference>
<keyword evidence="2" id="KW-1185">Reference proteome</keyword>
<dbReference type="Proteomes" id="UP000823399">
    <property type="component" value="Unassembled WGS sequence"/>
</dbReference>
<gene>
    <name evidence="1" type="ORF">F5147DRAFT_570641</name>
</gene>
<accession>A0A9P7FED7</accession>
<feature type="non-terminal residue" evidence="1">
    <location>
        <position position="1"/>
    </location>
</feature>
<dbReference type="GeneID" id="64693257"/>
<protein>
    <submittedName>
        <fullName evidence="1">Uncharacterized protein</fullName>
    </submittedName>
</protein>
<name>A0A9P7FED7_9AGAM</name>
<evidence type="ECO:0000313" key="2">
    <source>
        <dbReference type="Proteomes" id="UP000823399"/>
    </source>
</evidence>
<evidence type="ECO:0000313" key="1">
    <source>
        <dbReference type="EMBL" id="KAG2114290.1"/>
    </source>
</evidence>
<dbReference type="OrthoDB" id="3234307at2759"/>
<dbReference type="AlphaFoldDB" id="A0A9P7FED7"/>
<comment type="caution">
    <text evidence="1">The sequence shown here is derived from an EMBL/GenBank/DDBJ whole genome shotgun (WGS) entry which is preliminary data.</text>
</comment>
<proteinExistence type="predicted"/>